<organism evidence="1 2">
    <name type="scientific">Candidatus Chlamydia sanziniae</name>
    <dbReference type="NCBI Taxonomy" id="1806891"/>
    <lineage>
        <taxon>Bacteria</taxon>
        <taxon>Pseudomonadati</taxon>
        <taxon>Chlamydiota</taxon>
        <taxon>Chlamydiia</taxon>
        <taxon>Chlamydiales</taxon>
        <taxon>Chlamydiaceae</taxon>
        <taxon>Chlamydia/Chlamydophila group</taxon>
        <taxon>Chlamydia</taxon>
    </lineage>
</organism>
<dbReference type="KEGG" id="csaz:Cs308_0069"/>
<dbReference type="AlphaFoldDB" id="A0A1A9HTS5"/>
<accession>A0A1A9HTS5</accession>
<evidence type="ECO:0000313" key="1">
    <source>
        <dbReference type="EMBL" id="ANH78245.1"/>
    </source>
</evidence>
<sequence>MPIASEVIPFNILSSTHRIRKSPSLTLPQHLRNQRFVFSLISLFFYSIY</sequence>
<dbReference type="Proteomes" id="UP000078162">
    <property type="component" value="Chromosome"/>
</dbReference>
<evidence type="ECO:0000313" key="2">
    <source>
        <dbReference type="Proteomes" id="UP000078162"/>
    </source>
</evidence>
<dbReference type="STRING" id="1806891.Cs308_0069"/>
<gene>
    <name evidence="1" type="ORF">Cs308_0069</name>
</gene>
<dbReference type="EMBL" id="CP014639">
    <property type="protein sequence ID" value="ANH78245.1"/>
    <property type="molecule type" value="Genomic_DNA"/>
</dbReference>
<name>A0A1A9HTS5_9CHLA</name>
<protein>
    <submittedName>
        <fullName evidence="1">Uncharacterized protein</fullName>
    </submittedName>
</protein>
<reference evidence="2" key="1">
    <citation type="submission" date="2016-03" db="EMBL/GenBank/DDBJ databases">
        <title>Culture-independent genomics supports pathogen discovery for uncultivable bacteria within the genus Chlamydia.</title>
        <authorList>
            <person name="Taylor-Brown A."/>
            <person name="Bachmann N.L."/>
            <person name="Borel N."/>
            <person name="Polkinghorne A."/>
        </authorList>
    </citation>
    <scope>NUCLEOTIDE SEQUENCE [LARGE SCALE GENOMIC DNA]</scope>
    <source>
        <strain evidence="2">2742-308</strain>
    </source>
</reference>
<proteinExistence type="predicted"/>
<keyword evidence="2" id="KW-1185">Reference proteome</keyword>